<feature type="transmembrane region" description="Helical" evidence="1">
    <location>
        <begin position="54"/>
        <end position="73"/>
    </location>
</feature>
<comment type="caution">
    <text evidence="2">The sequence shown here is derived from an EMBL/GenBank/DDBJ whole genome shotgun (WGS) entry which is preliminary data.</text>
</comment>
<gene>
    <name evidence="2" type="ORF">CDN99_00140</name>
</gene>
<accession>A0A246JMP2</accession>
<protein>
    <recommendedName>
        <fullName evidence="4">Copper resistance protein D domain-containing protein</fullName>
    </recommendedName>
</protein>
<organism evidence="2 3">
    <name type="scientific">Roseateles aquatilis</name>
    <dbReference type="NCBI Taxonomy" id="431061"/>
    <lineage>
        <taxon>Bacteria</taxon>
        <taxon>Pseudomonadati</taxon>
        <taxon>Pseudomonadota</taxon>
        <taxon>Betaproteobacteria</taxon>
        <taxon>Burkholderiales</taxon>
        <taxon>Sphaerotilaceae</taxon>
        <taxon>Roseateles</taxon>
    </lineage>
</organism>
<feature type="transmembrane region" description="Helical" evidence="1">
    <location>
        <begin position="116"/>
        <end position="137"/>
    </location>
</feature>
<sequence length="139" mass="15058">MAALVLSHPWIYPALETLHLMGLAALFGGLLIFELRMLGRATALDPSALARLSVPVALAGFALCAVTGVALFSAHADELWVSNALRLKMALILIAGANALWFHWRGGVRAQDRMARWQCLLSLGLWVTVIVCGRWIAVV</sequence>
<keyword evidence="1" id="KW-1133">Transmembrane helix</keyword>
<keyword evidence="3" id="KW-1185">Reference proteome</keyword>
<feature type="transmembrane region" description="Helical" evidence="1">
    <location>
        <begin position="85"/>
        <end position="104"/>
    </location>
</feature>
<evidence type="ECO:0008006" key="4">
    <source>
        <dbReference type="Google" id="ProtNLM"/>
    </source>
</evidence>
<feature type="transmembrane region" description="Helical" evidence="1">
    <location>
        <begin position="12"/>
        <end position="33"/>
    </location>
</feature>
<dbReference type="AlphaFoldDB" id="A0A246JMP2"/>
<keyword evidence="1" id="KW-0472">Membrane</keyword>
<proteinExistence type="predicted"/>
<evidence type="ECO:0000256" key="1">
    <source>
        <dbReference type="SAM" id="Phobius"/>
    </source>
</evidence>
<keyword evidence="1" id="KW-0812">Transmembrane</keyword>
<evidence type="ECO:0000313" key="2">
    <source>
        <dbReference type="EMBL" id="OWQ93877.1"/>
    </source>
</evidence>
<name>A0A246JMP2_9BURK</name>
<dbReference type="EMBL" id="NIOF01000001">
    <property type="protein sequence ID" value="OWQ93877.1"/>
    <property type="molecule type" value="Genomic_DNA"/>
</dbReference>
<dbReference type="OrthoDB" id="3536934at2"/>
<dbReference type="Proteomes" id="UP000197468">
    <property type="component" value="Unassembled WGS sequence"/>
</dbReference>
<reference evidence="2 3" key="1">
    <citation type="journal article" date="2008" name="Int. J. Syst. Evol. Microbiol.">
        <title>Description of Roseateles aquatilis sp. nov. and Roseateles terrae sp. nov., in the class Betaproteobacteria, and emended description of the genus Roseateles.</title>
        <authorList>
            <person name="Gomila M."/>
            <person name="Bowien B."/>
            <person name="Falsen E."/>
            <person name="Moore E.R."/>
            <person name="Lalucat J."/>
        </authorList>
    </citation>
    <scope>NUCLEOTIDE SEQUENCE [LARGE SCALE GENOMIC DNA]</scope>
    <source>
        <strain evidence="2 3">CCUG 48205</strain>
    </source>
</reference>
<evidence type="ECO:0000313" key="3">
    <source>
        <dbReference type="Proteomes" id="UP000197468"/>
    </source>
</evidence>